<reference evidence="1 2" key="1">
    <citation type="submission" date="2007-08" db="EMBL/GenBank/DDBJ databases">
        <authorList>
            <consortium name="The Vibrio harveyi Genome Sequencing Project"/>
            <person name="Bassler B."/>
            <person name="Clifton S.W."/>
            <person name="Fulton L."/>
            <person name="Delehaunty K."/>
            <person name="Fronick C."/>
            <person name="Harrison M."/>
            <person name="Markivic C."/>
            <person name="Fulton R."/>
            <person name="Tin-Wollam A.-M."/>
            <person name="Shah N."/>
            <person name="Pepin K."/>
            <person name="Nash W."/>
            <person name="Thiruvilangam P."/>
            <person name="Bhonagiri V."/>
            <person name="Waters C."/>
            <person name="Tu K.C."/>
            <person name="Irgon J."/>
            <person name="Wilson R.K."/>
        </authorList>
    </citation>
    <scope>NUCLEOTIDE SEQUENCE [LARGE SCALE GENOMIC DNA]</scope>
    <source>
        <strain evidence="2">ATCC BAA-1116 / BB120</strain>
    </source>
</reference>
<protein>
    <submittedName>
        <fullName evidence="1">Uncharacterized protein</fullName>
    </submittedName>
</protein>
<accession>A7N8B5</accession>
<organism evidence="1 2">
    <name type="scientific">Vibrio campbellii (strain ATCC BAA-1116)</name>
    <dbReference type="NCBI Taxonomy" id="2902295"/>
    <lineage>
        <taxon>Bacteria</taxon>
        <taxon>Pseudomonadati</taxon>
        <taxon>Pseudomonadota</taxon>
        <taxon>Gammaproteobacteria</taxon>
        <taxon>Vibrionales</taxon>
        <taxon>Vibrionaceae</taxon>
        <taxon>Vibrio</taxon>
    </lineage>
</organism>
<dbReference type="EMBL" id="CP000790">
    <property type="protein sequence ID" value="ABU73528.1"/>
    <property type="molecule type" value="Genomic_DNA"/>
</dbReference>
<gene>
    <name evidence="1" type="ordered locus">VIBHAR_05625</name>
</gene>
<proteinExistence type="predicted"/>
<evidence type="ECO:0000313" key="1">
    <source>
        <dbReference type="EMBL" id="ABU73528.1"/>
    </source>
</evidence>
<name>A7N8B5_VIBC1</name>
<dbReference type="KEGG" id="vha:VIBHAR_05625"/>
<evidence type="ECO:0000313" key="2">
    <source>
        <dbReference type="Proteomes" id="UP000008152"/>
    </source>
</evidence>
<dbReference type="Proteomes" id="UP000008152">
    <property type="component" value="Chromosome II"/>
</dbReference>
<dbReference type="AlphaFoldDB" id="A7N8B5"/>
<sequence>MIGFITVDDVEGLRNVHKKSDKQGLSDFYIQVGSFN</sequence>